<dbReference type="EMBL" id="CADCXV010000247">
    <property type="protein sequence ID" value="CAB0029076.1"/>
    <property type="molecule type" value="Genomic_DNA"/>
</dbReference>
<organism evidence="1 2">
    <name type="scientific">Trichogramma brassicae</name>
    <dbReference type="NCBI Taxonomy" id="86971"/>
    <lineage>
        <taxon>Eukaryota</taxon>
        <taxon>Metazoa</taxon>
        <taxon>Ecdysozoa</taxon>
        <taxon>Arthropoda</taxon>
        <taxon>Hexapoda</taxon>
        <taxon>Insecta</taxon>
        <taxon>Pterygota</taxon>
        <taxon>Neoptera</taxon>
        <taxon>Endopterygota</taxon>
        <taxon>Hymenoptera</taxon>
        <taxon>Apocrita</taxon>
        <taxon>Proctotrupomorpha</taxon>
        <taxon>Chalcidoidea</taxon>
        <taxon>Trichogrammatidae</taxon>
        <taxon>Trichogramma</taxon>
    </lineage>
</organism>
<dbReference type="AlphaFoldDB" id="A0A6H5HZ00"/>
<dbReference type="Proteomes" id="UP000479190">
    <property type="component" value="Unassembled WGS sequence"/>
</dbReference>
<name>A0A6H5HZ00_9HYME</name>
<gene>
    <name evidence="1" type="ORF">TBRA_LOCUS1164</name>
</gene>
<evidence type="ECO:0000313" key="2">
    <source>
        <dbReference type="Proteomes" id="UP000479190"/>
    </source>
</evidence>
<sequence length="76" mass="8235">MKILGLYISSANPAAQSDIKCRELCVVRVLRPCIQGLDTVVGHLLSLRWFGLQAIYAKYISAAAAVAAAEQRTSSR</sequence>
<reference evidence="1 2" key="1">
    <citation type="submission" date="2020-02" db="EMBL/GenBank/DDBJ databases">
        <authorList>
            <person name="Ferguson B K."/>
        </authorList>
    </citation>
    <scope>NUCLEOTIDE SEQUENCE [LARGE SCALE GENOMIC DNA]</scope>
</reference>
<keyword evidence="2" id="KW-1185">Reference proteome</keyword>
<feature type="non-terminal residue" evidence="1">
    <location>
        <position position="76"/>
    </location>
</feature>
<evidence type="ECO:0000313" key="1">
    <source>
        <dbReference type="EMBL" id="CAB0029076.1"/>
    </source>
</evidence>
<proteinExistence type="predicted"/>
<accession>A0A6H5HZ00</accession>
<protein>
    <submittedName>
        <fullName evidence="1">Uncharacterized protein</fullName>
    </submittedName>
</protein>